<dbReference type="InterPro" id="IPR020904">
    <property type="entry name" value="Sc_DH/Rdtase_CS"/>
</dbReference>
<accession>A0A369TER8</accession>
<evidence type="ECO:0000313" key="13">
    <source>
        <dbReference type="Proteomes" id="UP000253941"/>
    </source>
</evidence>
<comment type="catalytic activity">
    <reaction evidence="3">
        <text>L-allo-threonine + NADP(+) = aminoacetone + CO2 + NADPH</text>
        <dbReference type="Rhea" id="RHEA:43524"/>
        <dbReference type="ChEBI" id="CHEBI:16526"/>
        <dbReference type="ChEBI" id="CHEBI:57783"/>
        <dbReference type="ChEBI" id="CHEBI:58320"/>
        <dbReference type="ChEBI" id="CHEBI:58349"/>
        <dbReference type="ChEBI" id="CHEBI:58585"/>
        <dbReference type="EC" id="1.1.1.381"/>
    </reaction>
</comment>
<evidence type="ECO:0000256" key="3">
    <source>
        <dbReference type="ARBA" id="ARBA00043812"/>
    </source>
</evidence>
<evidence type="ECO:0000256" key="9">
    <source>
        <dbReference type="ARBA" id="ARBA00045650"/>
    </source>
</evidence>
<evidence type="ECO:0000256" key="2">
    <source>
        <dbReference type="ARBA" id="ARBA00023002"/>
    </source>
</evidence>
<dbReference type="PANTHER" id="PTHR43086:SF3">
    <property type="entry name" value="NADP-DEPENDENT 3-HYDROXY ACID DEHYDROGENASE YDFG"/>
    <property type="match status" value="1"/>
</dbReference>
<reference evidence="12 13" key="1">
    <citation type="submission" date="2018-07" db="EMBL/GenBank/DDBJ databases">
        <title>Venubactetium sediminum gen. nov., sp. nov., isolated from a marine solar saltern.</title>
        <authorList>
            <person name="Wang S."/>
        </authorList>
    </citation>
    <scope>NUCLEOTIDE SEQUENCE [LARGE SCALE GENOMIC DNA]</scope>
    <source>
        <strain evidence="12 13">WD2A32</strain>
    </source>
</reference>
<evidence type="ECO:0000256" key="4">
    <source>
        <dbReference type="ARBA" id="ARBA00044050"/>
    </source>
</evidence>
<evidence type="ECO:0000256" key="7">
    <source>
        <dbReference type="ARBA" id="ARBA00044271"/>
    </source>
</evidence>
<evidence type="ECO:0000256" key="1">
    <source>
        <dbReference type="ARBA" id="ARBA00006484"/>
    </source>
</evidence>
<comment type="catalytic activity">
    <reaction evidence="10">
        <text>3-hydroxypropanoate + NADP(+) = 3-oxopropanoate + NADPH + H(+)</text>
        <dbReference type="Rhea" id="RHEA:26438"/>
        <dbReference type="ChEBI" id="CHEBI:15378"/>
        <dbReference type="ChEBI" id="CHEBI:16510"/>
        <dbReference type="ChEBI" id="CHEBI:33190"/>
        <dbReference type="ChEBI" id="CHEBI:57783"/>
        <dbReference type="ChEBI" id="CHEBI:58349"/>
        <dbReference type="EC" id="1.1.1.298"/>
    </reaction>
</comment>
<evidence type="ECO:0000256" key="11">
    <source>
        <dbReference type="RuleBase" id="RU000363"/>
    </source>
</evidence>
<evidence type="ECO:0000256" key="10">
    <source>
        <dbReference type="ARBA" id="ARBA00047274"/>
    </source>
</evidence>
<comment type="caution">
    <text evidence="12">The sequence shown here is derived from an EMBL/GenBank/DDBJ whole genome shotgun (WGS) entry which is preliminary data.</text>
</comment>
<comment type="similarity">
    <text evidence="1 11">Belongs to the short-chain dehydrogenases/reductases (SDR) family.</text>
</comment>
<protein>
    <recommendedName>
        <fullName evidence="6">NADP-dependent 3-hydroxy acid dehydrogenase YdfG</fullName>
        <ecNumber evidence="4">1.1.1.298</ecNumber>
        <ecNumber evidence="5">1.1.1.381</ecNumber>
    </recommendedName>
    <alternativeName>
        <fullName evidence="8">L-allo-threonine dehydrogenase</fullName>
    </alternativeName>
    <alternativeName>
        <fullName evidence="7">Malonic semialdehyde reductase</fullName>
    </alternativeName>
</protein>
<dbReference type="PROSITE" id="PS00061">
    <property type="entry name" value="ADH_SHORT"/>
    <property type="match status" value="1"/>
</dbReference>
<evidence type="ECO:0000256" key="8">
    <source>
        <dbReference type="ARBA" id="ARBA00044349"/>
    </source>
</evidence>
<evidence type="ECO:0000313" key="12">
    <source>
        <dbReference type="EMBL" id="RDD63758.1"/>
    </source>
</evidence>
<dbReference type="Pfam" id="PF00106">
    <property type="entry name" value="adh_short"/>
    <property type="match status" value="1"/>
</dbReference>
<organism evidence="12 13">
    <name type="scientific">Ferruginivarius sediminum</name>
    <dbReference type="NCBI Taxonomy" id="2661937"/>
    <lineage>
        <taxon>Bacteria</taxon>
        <taxon>Pseudomonadati</taxon>
        <taxon>Pseudomonadota</taxon>
        <taxon>Alphaproteobacteria</taxon>
        <taxon>Rhodospirillales</taxon>
        <taxon>Rhodospirillaceae</taxon>
        <taxon>Ferruginivarius</taxon>
    </lineage>
</organism>
<dbReference type="Proteomes" id="UP000253941">
    <property type="component" value="Unassembled WGS sequence"/>
</dbReference>
<dbReference type="PRINTS" id="PR00081">
    <property type="entry name" value="GDHRDH"/>
</dbReference>
<dbReference type="Gene3D" id="3.40.50.720">
    <property type="entry name" value="NAD(P)-binding Rossmann-like Domain"/>
    <property type="match status" value="1"/>
</dbReference>
<dbReference type="PRINTS" id="PR00080">
    <property type="entry name" value="SDRFAMILY"/>
</dbReference>
<sequence length="269" mass="28481">MALQMATDYRFALVTGASSGIGAAFARTIPETTDLLLTGRDSERLVALREELSVGERTVESIPADLTREGDRRALIDKAQALEIDLLINNAGMGQFGAVLENDPQGEVDTVQVNCTAVVDLAVNLLPGMIDRERLAGRRAGLINVSSTFAVQPIPYVATYAASKAFVQSWTEALAEELRHQPVDVLALCPGATRTGMAERAGLRGSIPFAGDPEDVAREALGALGRCTVHVSGAASRAALTPYFLPRRIAAGGLGAVMGFFSRVGTRRT</sequence>
<dbReference type="EC" id="1.1.1.298" evidence="4"/>
<dbReference type="EC" id="1.1.1.381" evidence="5"/>
<dbReference type="PIRSF" id="PIRSF000126">
    <property type="entry name" value="11-beta-HSD1"/>
    <property type="match status" value="1"/>
</dbReference>
<evidence type="ECO:0000256" key="5">
    <source>
        <dbReference type="ARBA" id="ARBA00044059"/>
    </source>
</evidence>
<dbReference type="GO" id="GO:0035527">
    <property type="term" value="F:3-hydroxypropionate dehydrogenase (NADP+) activity"/>
    <property type="evidence" value="ECO:0007669"/>
    <property type="project" value="UniProtKB-EC"/>
</dbReference>
<dbReference type="SUPFAM" id="SSF51735">
    <property type="entry name" value="NAD(P)-binding Rossmann-fold domains"/>
    <property type="match status" value="1"/>
</dbReference>
<keyword evidence="2" id="KW-0560">Oxidoreductase</keyword>
<dbReference type="InterPro" id="IPR036291">
    <property type="entry name" value="NAD(P)-bd_dom_sf"/>
</dbReference>
<gene>
    <name evidence="12" type="ORF">DRB17_00855</name>
</gene>
<dbReference type="EMBL" id="QPMH01000001">
    <property type="protein sequence ID" value="RDD63758.1"/>
    <property type="molecule type" value="Genomic_DNA"/>
</dbReference>
<proteinExistence type="inferred from homology"/>
<comment type="function">
    <text evidence="9">NADP-dependent dehydrogenase with broad substrate specificity acting on 3-hydroxy acids. Catalyzes the NADP-dependent oxidation of L-allo-threonine to L-2-amino-3-keto-butyrate, which is spontaneously decarboxylated into aminoacetone. Also acts on D-threonine, L-serine, D-serine, D-3-hydroxyisobutyrate, L-3-hydroxyisobutyrate, D-glycerate and L-glycerate. Able to catalyze the reduction of the malonic semialdehyde to 3-hydroxypropionic acid. YdfG is apparently supplementing RutE, the presumed malonic semialdehyde reductase involved in pyrimidine degradation since both are able to detoxify malonic semialdehyde.</text>
</comment>
<dbReference type="PANTHER" id="PTHR43086">
    <property type="entry name" value="VERY-LONG-CHAIN 3-OXOOACYL-COA REDUCTASE"/>
    <property type="match status" value="1"/>
</dbReference>
<evidence type="ECO:0000256" key="6">
    <source>
        <dbReference type="ARBA" id="ARBA00044065"/>
    </source>
</evidence>
<dbReference type="InterPro" id="IPR002347">
    <property type="entry name" value="SDR_fam"/>
</dbReference>
<keyword evidence="13" id="KW-1185">Reference proteome</keyword>
<name>A0A369TER8_9PROT</name>
<dbReference type="AlphaFoldDB" id="A0A369TER8"/>